<reference evidence="3 4" key="1">
    <citation type="submission" date="2020-08" db="EMBL/GenBank/DDBJ databases">
        <title>Genomic Encyclopedia of Type Strains, Phase IV (KMG-IV): sequencing the most valuable type-strain genomes for metagenomic binning, comparative biology and taxonomic classification.</title>
        <authorList>
            <person name="Goeker M."/>
        </authorList>
    </citation>
    <scope>NUCLEOTIDE SEQUENCE [LARGE SCALE GENOMIC DNA]</scope>
    <source>
        <strain evidence="3 4">DSM 27163</strain>
    </source>
</reference>
<dbReference type="InterPro" id="IPR056312">
    <property type="entry name" value="Xre-MbcA-ParS_M"/>
</dbReference>
<protein>
    <recommendedName>
        <fullName evidence="5">Antitoxin Xre/MbcA/ParS-like toxin-binding domain-containing protein</fullName>
    </recommendedName>
</protein>
<feature type="domain" description="Antitoxin Xre/MbcA/ParS-like N-terminal" evidence="1">
    <location>
        <begin position="14"/>
        <end position="78"/>
    </location>
</feature>
<evidence type="ECO:0000259" key="2">
    <source>
        <dbReference type="Pfam" id="PF23125"/>
    </source>
</evidence>
<organism evidence="3 4">
    <name type="scientific">Sphingopyxis panaciterrulae</name>
    <dbReference type="NCBI Taxonomy" id="462372"/>
    <lineage>
        <taxon>Bacteria</taxon>
        <taxon>Pseudomonadati</taxon>
        <taxon>Pseudomonadota</taxon>
        <taxon>Alphaproteobacteria</taxon>
        <taxon>Sphingomonadales</taxon>
        <taxon>Sphingomonadaceae</taxon>
        <taxon>Sphingopyxis</taxon>
    </lineage>
</organism>
<dbReference type="EMBL" id="JACIJH010000021">
    <property type="protein sequence ID" value="MBB5708580.1"/>
    <property type="molecule type" value="Genomic_DNA"/>
</dbReference>
<dbReference type="Pfam" id="PF23124">
    <property type="entry name" value="Xre_MbcA_ParS-like_N"/>
    <property type="match status" value="1"/>
</dbReference>
<comment type="caution">
    <text evidence="3">The sequence shown here is derived from an EMBL/GenBank/DDBJ whole genome shotgun (WGS) entry which is preliminary data.</text>
</comment>
<name>A0A7W9B978_9SPHN</name>
<evidence type="ECO:0000259" key="1">
    <source>
        <dbReference type="Pfam" id="PF23124"/>
    </source>
</evidence>
<proteinExistence type="predicted"/>
<evidence type="ECO:0000313" key="4">
    <source>
        <dbReference type="Proteomes" id="UP000537161"/>
    </source>
</evidence>
<dbReference type="InterPro" id="IPR056313">
    <property type="entry name" value="Xre_MbcA_ParS-like_N"/>
</dbReference>
<gene>
    <name evidence="3" type="ORF">FHR21_003973</name>
</gene>
<dbReference type="RefSeq" id="WP_184101430.1">
    <property type="nucleotide sequence ID" value="NZ_JACIJH010000021.1"/>
</dbReference>
<dbReference type="AlphaFoldDB" id="A0A7W9B978"/>
<keyword evidence="4" id="KW-1185">Reference proteome</keyword>
<feature type="domain" description="Antitoxin Xre/MbcA/ParS-like middle" evidence="2">
    <location>
        <begin position="131"/>
        <end position="179"/>
    </location>
</feature>
<dbReference type="Pfam" id="PF23125">
    <property type="entry name" value="Xre-MbcA-ParS_M"/>
    <property type="match status" value="1"/>
</dbReference>
<evidence type="ECO:0008006" key="5">
    <source>
        <dbReference type="Google" id="ProtNLM"/>
    </source>
</evidence>
<sequence length="234" mass="25289">MATQFQNADARAGLRRLVASEVSEALTRQPGLAKTVAANTAQIVAAVAAAVVALPPAQQKRLKNKSADVADMIAALARDDAPAGRLVIPDPTKVEPRKGAGFGELIDLEEGRRRLSDYATKAPLEEWAGPVAGSSALHERGIARSTLHDWQKRGQVVALLAGARKHAFPLEQFVDGRPVEGIADVLKIVGHPRRAWLWLVQQSPLLANKRPIDLLKQDRKDAVVEAARTIFEHP</sequence>
<dbReference type="Proteomes" id="UP000537161">
    <property type="component" value="Unassembled WGS sequence"/>
</dbReference>
<accession>A0A7W9B978</accession>
<evidence type="ECO:0000313" key="3">
    <source>
        <dbReference type="EMBL" id="MBB5708580.1"/>
    </source>
</evidence>